<accession>A0A453IB83</accession>
<keyword evidence="3" id="KW-1185">Reference proteome</keyword>
<keyword evidence="1" id="KW-1133">Transmembrane helix</keyword>
<dbReference type="AlphaFoldDB" id="A0A453IB83"/>
<proteinExistence type="predicted"/>
<dbReference type="Proteomes" id="UP000015105">
    <property type="component" value="Chromosome 4D"/>
</dbReference>
<evidence type="ECO:0000313" key="3">
    <source>
        <dbReference type="Proteomes" id="UP000015105"/>
    </source>
</evidence>
<feature type="transmembrane region" description="Helical" evidence="1">
    <location>
        <begin position="62"/>
        <end position="82"/>
    </location>
</feature>
<reference evidence="3" key="1">
    <citation type="journal article" date="2014" name="Science">
        <title>Ancient hybridizations among the ancestral genomes of bread wheat.</title>
        <authorList>
            <consortium name="International Wheat Genome Sequencing Consortium,"/>
            <person name="Marcussen T."/>
            <person name="Sandve S.R."/>
            <person name="Heier L."/>
            <person name="Spannagl M."/>
            <person name="Pfeifer M."/>
            <person name="Jakobsen K.S."/>
            <person name="Wulff B.B."/>
            <person name="Steuernagel B."/>
            <person name="Mayer K.F."/>
            <person name="Olsen O.A."/>
        </authorList>
    </citation>
    <scope>NUCLEOTIDE SEQUENCE [LARGE SCALE GENOMIC DNA]</scope>
    <source>
        <strain evidence="3">cv. AL8/78</strain>
    </source>
</reference>
<reference evidence="2" key="4">
    <citation type="submission" date="2019-03" db="UniProtKB">
        <authorList>
            <consortium name="EnsemblPlants"/>
        </authorList>
    </citation>
    <scope>IDENTIFICATION</scope>
</reference>
<dbReference type="Gramene" id="AET4Gv20505700.32">
    <property type="protein sequence ID" value="AET4Gv20505700.32"/>
    <property type="gene ID" value="AET4Gv20505700"/>
</dbReference>
<feature type="transmembrane region" description="Helical" evidence="1">
    <location>
        <begin position="36"/>
        <end position="56"/>
    </location>
</feature>
<protein>
    <submittedName>
        <fullName evidence="2">Uncharacterized protein</fullName>
    </submittedName>
</protein>
<sequence>LIYRWFSQLFLFFNQPCSINHAIDSDISFTFAGRKYLPVASAIIVGGITVTTFTLSQVGRSAQHLISSIIFAGLTAGVVALVKANGKQLCSRPRLCGLI</sequence>
<dbReference type="EnsemblPlants" id="AET4Gv20505700.32">
    <property type="protein sequence ID" value="AET4Gv20505700.32"/>
    <property type="gene ID" value="AET4Gv20505700"/>
</dbReference>
<evidence type="ECO:0000256" key="1">
    <source>
        <dbReference type="SAM" id="Phobius"/>
    </source>
</evidence>
<reference evidence="2" key="3">
    <citation type="journal article" date="2017" name="Nature">
        <title>Genome sequence of the progenitor of the wheat D genome Aegilops tauschii.</title>
        <authorList>
            <person name="Luo M.C."/>
            <person name="Gu Y.Q."/>
            <person name="Puiu D."/>
            <person name="Wang H."/>
            <person name="Twardziok S.O."/>
            <person name="Deal K.R."/>
            <person name="Huo N."/>
            <person name="Zhu T."/>
            <person name="Wang L."/>
            <person name="Wang Y."/>
            <person name="McGuire P.E."/>
            <person name="Liu S."/>
            <person name="Long H."/>
            <person name="Ramasamy R.K."/>
            <person name="Rodriguez J.C."/>
            <person name="Van S.L."/>
            <person name="Yuan L."/>
            <person name="Wang Z."/>
            <person name="Xia Z."/>
            <person name="Xiao L."/>
            <person name="Anderson O.D."/>
            <person name="Ouyang S."/>
            <person name="Liang Y."/>
            <person name="Zimin A.V."/>
            <person name="Pertea G."/>
            <person name="Qi P."/>
            <person name="Bennetzen J.L."/>
            <person name="Dai X."/>
            <person name="Dawson M.W."/>
            <person name="Muller H.G."/>
            <person name="Kugler K."/>
            <person name="Rivarola-Duarte L."/>
            <person name="Spannagl M."/>
            <person name="Mayer K.F.X."/>
            <person name="Lu F.H."/>
            <person name="Bevan M.W."/>
            <person name="Leroy P."/>
            <person name="Li P."/>
            <person name="You F.M."/>
            <person name="Sun Q."/>
            <person name="Liu Z."/>
            <person name="Lyons E."/>
            <person name="Wicker T."/>
            <person name="Salzberg S.L."/>
            <person name="Devos K.M."/>
            <person name="Dvorak J."/>
        </authorList>
    </citation>
    <scope>NUCLEOTIDE SEQUENCE [LARGE SCALE GENOMIC DNA]</scope>
    <source>
        <strain evidence="2">cv. AL8/78</strain>
    </source>
</reference>
<organism evidence="2 3">
    <name type="scientific">Aegilops tauschii subsp. strangulata</name>
    <name type="common">Goatgrass</name>
    <dbReference type="NCBI Taxonomy" id="200361"/>
    <lineage>
        <taxon>Eukaryota</taxon>
        <taxon>Viridiplantae</taxon>
        <taxon>Streptophyta</taxon>
        <taxon>Embryophyta</taxon>
        <taxon>Tracheophyta</taxon>
        <taxon>Spermatophyta</taxon>
        <taxon>Magnoliopsida</taxon>
        <taxon>Liliopsida</taxon>
        <taxon>Poales</taxon>
        <taxon>Poaceae</taxon>
        <taxon>BOP clade</taxon>
        <taxon>Pooideae</taxon>
        <taxon>Triticodae</taxon>
        <taxon>Triticeae</taxon>
        <taxon>Triticinae</taxon>
        <taxon>Aegilops</taxon>
    </lineage>
</organism>
<reference evidence="2" key="5">
    <citation type="journal article" date="2021" name="G3 (Bethesda)">
        <title>Aegilops tauschii genome assembly Aet v5.0 features greater sequence contiguity and improved annotation.</title>
        <authorList>
            <person name="Wang L."/>
            <person name="Zhu T."/>
            <person name="Rodriguez J.C."/>
            <person name="Deal K.R."/>
            <person name="Dubcovsky J."/>
            <person name="McGuire P.E."/>
            <person name="Lux T."/>
            <person name="Spannagl M."/>
            <person name="Mayer K.F.X."/>
            <person name="Baldrich P."/>
            <person name="Meyers B.C."/>
            <person name="Huo N."/>
            <person name="Gu Y.Q."/>
            <person name="Zhou H."/>
            <person name="Devos K.M."/>
            <person name="Bennetzen J.L."/>
            <person name="Unver T."/>
            <person name="Budak H."/>
            <person name="Gulick P.J."/>
            <person name="Galiba G."/>
            <person name="Kalapos B."/>
            <person name="Nelson D.R."/>
            <person name="Li P."/>
            <person name="You F.M."/>
            <person name="Luo M.C."/>
            <person name="Dvorak J."/>
        </authorList>
    </citation>
    <scope>NUCLEOTIDE SEQUENCE [LARGE SCALE GENOMIC DNA]</scope>
    <source>
        <strain evidence="2">cv. AL8/78</strain>
    </source>
</reference>
<name>A0A453IB83_AEGTS</name>
<evidence type="ECO:0000313" key="2">
    <source>
        <dbReference type="EnsemblPlants" id="AET4Gv20505700.32"/>
    </source>
</evidence>
<reference evidence="3" key="2">
    <citation type="journal article" date="2017" name="Nat. Plants">
        <title>The Aegilops tauschii genome reveals multiple impacts of transposons.</title>
        <authorList>
            <person name="Zhao G."/>
            <person name="Zou C."/>
            <person name="Li K."/>
            <person name="Wang K."/>
            <person name="Li T."/>
            <person name="Gao L."/>
            <person name="Zhang X."/>
            <person name="Wang H."/>
            <person name="Yang Z."/>
            <person name="Liu X."/>
            <person name="Jiang W."/>
            <person name="Mao L."/>
            <person name="Kong X."/>
            <person name="Jiao Y."/>
            <person name="Jia J."/>
        </authorList>
    </citation>
    <scope>NUCLEOTIDE SEQUENCE [LARGE SCALE GENOMIC DNA]</scope>
    <source>
        <strain evidence="3">cv. AL8/78</strain>
    </source>
</reference>
<keyword evidence="1" id="KW-0472">Membrane</keyword>
<keyword evidence="1" id="KW-0812">Transmembrane</keyword>